<dbReference type="EMBL" id="SWMS01000030">
    <property type="protein sequence ID" value="TKG61530.1"/>
    <property type="molecule type" value="Genomic_DNA"/>
</dbReference>
<protein>
    <submittedName>
        <fullName evidence="3">DUF397 domain-containing protein</fullName>
    </submittedName>
</protein>
<dbReference type="Proteomes" id="UP000309992">
    <property type="component" value="Unassembled WGS sequence"/>
</dbReference>
<evidence type="ECO:0000256" key="1">
    <source>
        <dbReference type="SAM" id="MobiDB-lite"/>
    </source>
</evidence>
<organism evidence="3 4">
    <name type="scientific">Prauserella endophytica</name>
    <dbReference type="NCBI Taxonomy" id="1592324"/>
    <lineage>
        <taxon>Bacteria</taxon>
        <taxon>Bacillati</taxon>
        <taxon>Actinomycetota</taxon>
        <taxon>Actinomycetes</taxon>
        <taxon>Pseudonocardiales</taxon>
        <taxon>Pseudonocardiaceae</taxon>
        <taxon>Prauserella</taxon>
        <taxon>Prauserella coralliicola group</taxon>
    </lineage>
</organism>
<feature type="domain" description="DUF397" evidence="2">
    <location>
        <begin position="16"/>
        <end position="70"/>
    </location>
</feature>
<feature type="compositionally biased region" description="Polar residues" evidence="1">
    <location>
        <begin position="10"/>
        <end position="23"/>
    </location>
</feature>
<evidence type="ECO:0000259" key="2">
    <source>
        <dbReference type="Pfam" id="PF04149"/>
    </source>
</evidence>
<reference evidence="3 4" key="1">
    <citation type="journal article" date="2015" name="Antonie Van Leeuwenhoek">
        <title>Prauserella endophytica sp. nov., an endophytic actinobacterium isolated from Tamarix taklamakanensis.</title>
        <authorList>
            <person name="Liu J.M."/>
            <person name="Habden X."/>
            <person name="Guo L."/>
            <person name="Tuo L."/>
            <person name="Jiang Z.K."/>
            <person name="Liu S.W."/>
            <person name="Liu X.F."/>
            <person name="Chen L."/>
            <person name="Li R.F."/>
            <person name="Zhang Y.Q."/>
            <person name="Sun C.H."/>
        </authorList>
    </citation>
    <scope>NUCLEOTIDE SEQUENCE [LARGE SCALE GENOMIC DNA]</scope>
    <source>
        <strain evidence="3 4">CGMCC 4.7182</strain>
    </source>
</reference>
<accession>A0ABY2RV09</accession>
<name>A0ABY2RV09_9PSEU</name>
<evidence type="ECO:0000313" key="3">
    <source>
        <dbReference type="EMBL" id="TKG61530.1"/>
    </source>
</evidence>
<feature type="region of interest" description="Disordered" evidence="1">
    <location>
        <begin position="1"/>
        <end position="23"/>
    </location>
</feature>
<comment type="caution">
    <text evidence="3">The sequence shown here is derived from an EMBL/GenBank/DDBJ whole genome shotgun (WGS) entry which is preliminary data.</text>
</comment>
<gene>
    <name evidence="3" type="ORF">FCN18_33360</name>
</gene>
<evidence type="ECO:0000313" key="4">
    <source>
        <dbReference type="Proteomes" id="UP000309992"/>
    </source>
</evidence>
<proteinExistence type="predicted"/>
<dbReference type="Pfam" id="PF04149">
    <property type="entry name" value="DUF397"/>
    <property type="match status" value="1"/>
</dbReference>
<dbReference type="InterPro" id="IPR007278">
    <property type="entry name" value="DUF397"/>
</dbReference>
<keyword evidence="4" id="KW-1185">Reference proteome</keyword>
<dbReference type="RefSeq" id="WP_137097006.1">
    <property type="nucleotide sequence ID" value="NZ_SWMS01000030.1"/>
</dbReference>
<sequence>MNADAARAALSNTSTGWSKSSFSNGGQNGCVEFNFDLPGWAGVRDSKLGDASPVLVFNAREIDALIAGMKAGEFDGRM</sequence>